<dbReference type="Proteomes" id="UP000218810">
    <property type="component" value="Unassembled WGS sequence"/>
</dbReference>
<comment type="caution">
    <text evidence="1">The sequence shown here is derived from an EMBL/GenBank/DDBJ whole genome shotgun (WGS) entry which is preliminary data.</text>
</comment>
<gene>
    <name evidence="1" type="ORF">CEY15_02250</name>
</gene>
<dbReference type="OrthoDB" id="6624781at2"/>
<accession>A0A2A2WU36</accession>
<dbReference type="RefSeq" id="WP_095717191.1">
    <property type="nucleotide sequence ID" value="NZ_NTGA01000004.1"/>
</dbReference>
<dbReference type="Gene3D" id="3.30.530.20">
    <property type="match status" value="1"/>
</dbReference>
<evidence type="ECO:0000313" key="1">
    <source>
        <dbReference type="EMBL" id="PAY24739.1"/>
    </source>
</evidence>
<reference evidence="2" key="1">
    <citation type="submission" date="2017-09" db="EMBL/GenBank/DDBJ databases">
        <authorList>
            <person name="Zhang Y."/>
            <person name="Huang X."/>
            <person name="Liu J."/>
            <person name="Lu L."/>
            <person name="Peng K."/>
        </authorList>
    </citation>
    <scope>NUCLEOTIDE SEQUENCE [LARGE SCALE GENOMIC DNA]</scope>
    <source>
        <strain evidence="2">S-XJ-1</strain>
    </source>
</reference>
<name>A0A2A2WU36_9ACTN</name>
<dbReference type="InterPro" id="IPR023393">
    <property type="entry name" value="START-like_dom_sf"/>
</dbReference>
<dbReference type="SUPFAM" id="SSF55961">
    <property type="entry name" value="Bet v1-like"/>
    <property type="match status" value="1"/>
</dbReference>
<dbReference type="AlphaFoldDB" id="A0A2A2WU36"/>
<keyword evidence="2" id="KW-1185">Reference proteome</keyword>
<protein>
    <submittedName>
        <fullName evidence="1">ATPase</fullName>
    </submittedName>
</protein>
<evidence type="ECO:0000313" key="2">
    <source>
        <dbReference type="Proteomes" id="UP000218810"/>
    </source>
</evidence>
<dbReference type="EMBL" id="NTGA01000004">
    <property type="protein sequence ID" value="PAY24739.1"/>
    <property type="molecule type" value="Genomic_DNA"/>
</dbReference>
<dbReference type="Pfam" id="PF10604">
    <property type="entry name" value="Polyketide_cyc2"/>
    <property type="match status" value="1"/>
</dbReference>
<proteinExistence type="predicted"/>
<sequence length="151" mass="16324">MTASRTIPASASEVFALLADPTRHKDTEPGDWVRDAVTTEAISGVGDVFAITMYREAGGGDYVIHNVVTAFEPDRTIEWEPGRTDEAGHLSTGGWSWRYDLAPAGASTEVTLRYDWTRTREGFAAEIGGMPPFGRDFLEASLASLEAALAN</sequence>
<organism evidence="1 2">
    <name type="scientific">Dietzia natronolimnaea</name>
    <dbReference type="NCBI Taxonomy" id="161920"/>
    <lineage>
        <taxon>Bacteria</taxon>
        <taxon>Bacillati</taxon>
        <taxon>Actinomycetota</taxon>
        <taxon>Actinomycetes</taxon>
        <taxon>Mycobacteriales</taxon>
        <taxon>Dietziaceae</taxon>
        <taxon>Dietzia</taxon>
    </lineage>
</organism>
<dbReference type="InterPro" id="IPR019587">
    <property type="entry name" value="Polyketide_cyclase/dehydratase"/>
</dbReference>